<dbReference type="PANTHER" id="PTHR33067:SF31">
    <property type="entry name" value="RNA-DIRECTED DNA POLYMERASE"/>
    <property type="match status" value="1"/>
</dbReference>
<reference evidence="1" key="1">
    <citation type="submission" date="2014-07" db="EMBL/GenBank/DDBJ databases">
        <title>Identification of a novel salt tolerance gene in wild soybean by whole-genome sequencing.</title>
        <authorList>
            <person name="Lam H.-M."/>
            <person name="Qi X."/>
            <person name="Li M.-W."/>
            <person name="Liu X."/>
            <person name="Xie M."/>
            <person name="Ni M."/>
            <person name="Xu X."/>
        </authorList>
    </citation>
    <scope>NUCLEOTIDE SEQUENCE [LARGE SCALE GENOMIC DNA]</scope>
    <source>
        <tissue evidence="1">Root</tissue>
    </source>
</reference>
<name>A0A0B2Q399_GLYSO</name>
<protein>
    <submittedName>
        <fullName evidence="1">Uncharacterized protein</fullName>
    </submittedName>
</protein>
<gene>
    <name evidence="1" type="ORF">glysoja_029730</name>
</gene>
<evidence type="ECO:0000313" key="1">
    <source>
        <dbReference type="EMBL" id="KHN14468.1"/>
    </source>
</evidence>
<feature type="non-terminal residue" evidence="1">
    <location>
        <position position="1"/>
    </location>
</feature>
<proteinExistence type="predicted"/>
<feature type="non-terminal residue" evidence="1">
    <location>
        <position position="644"/>
    </location>
</feature>
<dbReference type="EMBL" id="KN661727">
    <property type="protein sequence ID" value="KHN14468.1"/>
    <property type="molecule type" value="Genomic_DNA"/>
</dbReference>
<dbReference type="CDD" id="cd00303">
    <property type="entry name" value="retropepsin_like"/>
    <property type="match status" value="1"/>
</dbReference>
<dbReference type="PANTHER" id="PTHR33067">
    <property type="entry name" value="RNA-DIRECTED DNA POLYMERASE-RELATED"/>
    <property type="match status" value="1"/>
</dbReference>
<dbReference type="SUPFAM" id="SSF52058">
    <property type="entry name" value="L domain-like"/>
    <property type="match status" value="1"/>
</dbReference>
<organism evidence="1">
    <name type="scientific">Glycine soja</name>
    <name type="common">Wild soybean</name>
    <dbReference type="NCBI Taxonomy" id="3848"/>
    <lineage>
        <taxon>Eukaryota</taxon>
        <taxon>Viridiplantae</taxon>
        <taxon>Streptophyta</taxon>
        <taxon>Embryophyta</taxon>
        <taxon>Tracheophyta</taxon>
        <taxon>Spermatophyta</taxon>
        <taxon>Magnoliopsida</taxon>
        <taxon>eudicotyledons</taxon>
        <taxon>Gunneridae</taxon>
        <taxon>Pentapetalae</taxon>
        <taxon>rosids</taxon>
        <taxon>fabids</taxon>
        <taxon>Fabales</taxon>
        <taxon>Fabaceae</taxon>
        <taxon>Papilionoideae</taxon>
        <taxon>50 kb inversion clade</taxon>
        <taxon>NPAAA clade</taxon>
        <taxon>indigoferoid/millettioid clade</taxon>
        <taxon>Phaseoleae</taxon>
        <taxon>Glycine</taxon>
        <taxon>Glycine subgen. Soja</taxon>
    </lineage>
</organism>
<accession>A0A0B2Q399</accession>
<dbReference type="InterPro" id="IPR032675">
    <property type="entry name" value="LRR_dom_sf"/>
</dbReference>
<dbReference type="Proteomes" id="UP000053555">
    <property type="component" value="Unassembled WGS sequence"/>
</dbReference>
<sequence length="644" mass="72628">FPESKTVEGKMEISSFHQFPDESLSEALDHFHGLLRKTPTHGYNEPVQLNIFIDGLWPQSKQLLDASAGGKIKLKTPEEAMELIENMVANDQAILRDRTYVPTKRSLLELGTQDATLAQNKLLTRQIEALTETLSKLPQQLQAVSSSHSSVLQSTDAAIRNLEVQMGQLAHDKAERPTRTFGTNTEKNPKEECKAVLTRGQKKAQEEEANKEEPLALPQDLPYPVVPTKKNKERYFIRFLEIFKGLEITMPFGEALQQMPLYSKFMKDILTKKGKYIDNENIVVGGNCSAIIQRKLPKKFKDPGSVTIPCTIGKETVNKALVDLGASINLRPLSMCKRIGNLKIDPTKMTLQLADRLITRPYGVVEDVLVKVRHFTFPVDFVIMDIEEDTDIPLILGRPFMLTANCVVDMGNGNLELSIDNMKITFDLFKAMKYPQEGWKCFRVEEIDKEDVSILKTPQSSLEKAMVNTLDCLTSEEEKDLKAWPIKPTMYGVLQELSMQREFIPGFSVLILGIWEIDSLLLLLSNTVLYKNSFSGTIPKELGGLDKLELLDLRGNDLTGCIPVEIVRVFLSKHFTHMDFIIIDIEDDSNIPLILGRPFMPTAKYAVDMGNGNLEMSVDDQKVTFNLFEAIKHANDNKTCFKVE</sequence>
<dbReference type="Gene3D" id="3.80.10.10">
    <property type="entry name" value="Ribonuclease Inhibitor"/>
    <property type="match status" value="1"/>
</dbReference>
<dbReference type="Gene3D" id="2.40.70.10">
    <property type="entry name" value="Acid Proteases"/>
    <property type="match status" value="1"/>
</dbReference>
<dbReference type="AlphaFoldDB" id="A0A0B2Q399"/>
<dbReference type="InterPro" id="IPR021109">
    <property type="entry name" value="Peptidase_aspartic_dom_sf"/>
</dbReference>